<feature type="compositionally biased region" description="Acidic residues" evidence="7">
    <location>
        <begin position="373"/>
        <end position="390"/>
    </location>
</feature>
<accession>A0A9P6M1A6</accession>
<name>A0A9P6M1A6_9FUNG</name>
<dbReference type="Gene3D" id="3.40.50.10190">
    <property type="entry name" value="BRCT domain"/>
    <property type="match status" value="1"/>
</dbReference>
<dbReference type="SMART" id="SM00292">
    <property type="entry name" value="BRCT"/>
    <property type="match status" value="1"/>
</dbReference>
<feature type="domain" description="BRCT" evidence="8">
    <location>
        <begin position="72"/>
        <end position="165"/>
    </location>
</feature>
<dbReference type="EMBL" id="JAAAHW010006505">
    <property type="protein sequence ID" value="KAF9959433.1"/>
    <property type="molecule type" value="Genomic_DNA"/>
</dbReference>
<dbReference type="Proteomes" id="UP000749646">
    <property type="component" value="Unassembled WGS sequence"/>
</dbReference>
<feature type="region of interest" description="Disordered" evidence="7">
    <location>
        <begin position="1"/>
        <end position="28"/>
    </location>
</feature>
<feature type="compositionally biased region" description="Acidic residues" evidence="7">
    <location>
        <begin position="186"/>
        <end position="198"/>
    </location>
</feature>
<dbReference type="PROSITE" id="PS50172">
    <property type="entry name" value="BRCT"/>
    <property type="match status" value="1"/>
</dbReference>
<dbReference type="AlphaFoldDB" id="A0A9P6M1A6"/>
<dbReference type="PANTHER" id="PTHR23081">
    <property type="entry name" value="RNA POLYMERASE II CTD PHOSPHATASE"/>
    <property type="match status" value="1"/>
</dbReference>
<evidence type="ECO:0000313" key="10">
    <source>
        <dbReference type="Proteomes" id="UP000749646"/>
    </source>
</evidence>
<feature type="region of interest" description="Disordered" evidence="7">
    <location>
        <begin position="237"/>
        <end position="426"/>
    </location>
</feature>
<evidence type="ECO:0000259" key="8">
    <source>
        <dbReference type="PROSITE" id="PS50172"/>
    </source>
</evidence>
<proteinExistence type="predicted"/>
<feature type="compositionally biased region" description="Polar residues" evidence="7">
    <location>
        <begin position="256"/>
        <end position="269"/>
    </location>
</feature>
<keyword evidence="10" id="KW-1185">Reference proteome</keyword>
<reference evidence="9" key="1">
    <citation type="journal article" date="2020" name="Fungal Divers.">
        <title>Resolving the Mortierellaceae phylogeny through synthesis of multi-gene phylogenetics and phylogenomics.</title>
        <authorList>
            <person name="Vandepol N."/>
            <person name="Liber J."/>
            <person name="Desiro A."/>
            <person name="Na H."/>
            <person name="Kennedy M."/>
            <person name="Barry K."/>
            <person name="Grigoriev I.V."/>
            <person name="Miller A.N."/>
            <person name="O'Donnell K."/>
            <person name="Stajich J.E."/>
            <person name="Bonito G."/>
        </authorList>
    </citation>
    <scope>NUCLEOTIDE SEQUENCE</scope>
    <source>
        <strain evidence="9">MES-2147</strain>
    </source>
</reference>
<feature type="compositionally biased region" description="Acidic residues" evidence="7">
    <location>
        <begin position="415"/>
        <end position="426"/>
    </location>
</feature>
<dbReference type="GO" id="GO:0008420">
    <property type="term" value="F:RNA polymerase II CTD heptapeptide repeat phosphatase activity"/>
    <property type="evidence" value="ECO:0007669"/>
    <property type="project" value="InterPro"/>
</dbReference>
<feature type="compositionally biased region" description="Polar residues" evidence="7">
    <location>
        <begin position="394"/>
        <end position="404"/>
    </location>
</feature>
<comment type="subcellular location">
    <subcellularLocation>
        <location evidence="1">Nucleus</location>
    </subcellularLocation>
</comment>
<feature type="compositionally biased region" description="Acidic residues" evidence="7">
    <location>
        <begin position="237"/>
        <end position="249"/>
    </location>
</feature>
<evidence type="ECO:0000256" key="2">
    <source>
        <dbReference type="ARBA" id="ARBA00013081"/>
    </source>
</evidence>
<keyword evidence="4" id="KW-0539">Nucleus</keyword>
<dbReference type="OrthoDB" id="10249888at2759"/>
<feature type="non-terminal residue" evidence="9">
    <location>
        <position position="1"/>
    </location>
</feature>
<evidence type="ECO:0000256" key="6">
    <source>
        <dbReference type="ARBA" id="ARBA00048336"/>
    </source>
</evidence>
<comment type="caution">
    <text evidence="9">The sequence shown here is derived from an EMBL/GenBank/DDBJ whole genome shotgun (WGS) entry which is preliminary data.</text>
</comment>
<feature type="compositionally biased region" description="Acidic residues" evidence="7">
    <location>
        <begin position="321"/>
        <end position="337"/>
    </location>
</feature>
<dbReference type="CDD" id="cd17729">
    <property type="entry name" value="BRCT_CTDP1"/>
    <property type="match status" value="1"/>
</dbReference>
<dbReference type="PANTHER" id="PTHR23081:SF36">
    <property type="entry name" value="RNA POLYMERASE II SUBUNIT A C-TERMINAL DOMAIN PHOSPHATASE"/>
    <property type="match status" value="1"/>
</dbReference>
<dbReference type="InterPro" id="IPR039189">
    <property type="entry name" value="Fcp1"/>
</dbReference>
<gene>
    <name evidence="9" type="primary">FCP1_1</name>
    <name evidence="9" type="ORF">BGZ65_000402</name>
</gene>
<dbReference type="GO" id="GO:0005634">
    <property type="term" value="C:nucleus"/>
    <property type="evidence" value="ECO:0007669"/>
    <property type="project" value="UniProtKB-SubCell"/>
</dbReference>
<dbReference type="Pfam" id="PF00533">
    <property type="entry name" value="BRCT"/>
    <property type="match status" value="1"/>
</dbReference>
<evidence type="ECO:0000313" key="9">
    <source>
        <dbReference type="EMBL" id="KAF9959433.1"/>
    </source>
</evidence>
<comment type="catalytic activity">
    <reaction evidence="6">
        <text>O-phospho-L-threonyl-[protein] + H2O = L-threonyl-[protein] + phosphate</text>
        <dbReference type="Rhea" id="RHEA:47004"/>
        <dbReference type="Rhea" id="RHEA-COMP:11060"/>
        <dbReference type="Rhea" id="RHEA-COMP:11605"/>
        <dbReference type="ChEBI" id="CHEBI:15377"/>
        <dbReference type="ChEBI" id="CHEBI:30013"/>
        <dbReference type="ChEBI" id="CHEBI:43474"/>
        <dbReference type="ChEBI" id="CHEBI:61977"/>
        <dbReference type="EC" id="3.1.3.16"/>
    </reaction>
</comment>
<dbReference type="EC" id="3.1.3.16" evidence="2"/>
<keyword evidence="3" id="KW-0378">Hydrolase</keyword>
<evidence type="ECO:0000256" key="3">
    <source>
        <dbReference type="ARBA" id="ARBA00022801"/>
    </source>
</evidence>
<comment type="catalytic activity">
    <reaction evidence="5">
        <text>O-phospho-L-seryl-[protein] + H2O = L-seryl-[protein] + phosphate</text>
        <dbReference type="Rhea" id="RHEA:20629"/>
        <dbReference type="Rhea" id="RHEA-COMP:9863"/>
        <dbReference type="Rhea" id="RHEA-COMP:11604"/>
        <dbReference type="ChEBI" id="CHEBI:15377"/>
        <dbReference type="ChEBI" id="CHEBI:29999"/>
        <dbReference type="ChEBI" id="CHEBI:43474"/>
        <dbReference type="ChEBI" id="CHEBI:83421"/>
        <dbReference type="EC" id="3.1.3.16"/>
    </reaction>
</comment>
<protein>
    <recommendedName>
        <fullName evidence="2">protein-serine/threonine phosphatase</fullName>
        <ecNumber evidence="2">3.1.3.16</ecNumber>
    </recommendedName>
</protein>
<dbReference type="InterPro" id="IPR001357">
    <property type="entry name" value="BRCT_dom"/>
</dbReference>
<organism evidence="9 10">
    <name type="scientific">Modicella reniformis</name>
    <dbReference type="NCBI Taxonomy" id="1440133"/>
    <lineage>
        <taxon>Eukaryota</taxon>
        <taxon>Fungi</taxon>
        <taxon>Fungi incertae sedis</taxon>
        <taxon>Mucoromycota</taxon>
        <taxon>Mortierellomycotina</taxon>
        <taxon>Mortierellomycetes</taxon>
        <taxon>Mortierellales</taxon>
        <taxon>Mortierellaceae</taxon>
        <taxon>Modicella</taxon>
    </lineage>
</organism>
<evidence type="ECO:0000256" key="4">
    <source>
        <dbReference type="ARBA" id="ARBA00023242"/>
    </source>
</evidence>
<evidence type="ECO:0000256" key="1">
    <source>
        <dbReference type="ARBA" id="ARBA00004123"/>
    </source>
</evidence>
<dbReference type="SUPFAM" id="SSF52113">
    <property type="entry name" value="BRCT domain"/>
    <property type="match status" value="1"/>
</dbReference>
<sequence>SNTPSATPPANLDEANKASKPKTPVAEDTDNELKHILEILETIHERFYDTREQFMQGESWKEADVKIIIQDMKKSVLRGVNILFSSVIPLGQNPKVADIWQQAQSFGAECSHELGSKVTHVVAAKPGTAKVIKAKQRKNVKIVRPEWLYHSTGKWQRLDESQYLLLEPPGKTTPISTTPPPPPATDGEEETGADEEDQGGISEGMDENHRPMSINKEEINEHLKSVNWDDMGKEVEDFVGDLDDTDFDSDTSTHSNTQSDASTDTNRSPLVNLKRARIPRKSGLGGTVTYGGSDSEDDNDSTMEGLMMDQMESVDRQMGSDESDGDIDEESGSDGDGDLERDAGRPPRATKRRRLNAEKAKGSSQFGARDADADADADDADADIEEDMYADDQITMNRTGSYVNSRRRVAKGGEGNEEDDDDDDFLNTLENDIDAQLNEDED</sequence>
<evidence type="ECO:0000256" key="5">
    <source>
        <dbReference type="ARBA" id="ARBA00047761"/>
    </source>
</evidence>
<evidence type="ECO:0000256" key="7">
    <source>
        <dbReference type="SAM" id="MobiDB-lite"/>
    </source>
</evidence>
<feature type="region of interest" description="Disordered" evidence="7">
    <location>
        <begin position="167"/>
        <end position="211"/>
    </location>
</feature>
<dbReference type="InterPro" id="IPR036420">
    <property type="entry name" value="BRCT_dom_sf"/>
</dbReference>